<protein>
    <submittedName>
        <fullName evidence="1">Uncharacterized protein</fullName>
    </submittedName>
</protein>
<evidence type="ECO:0000313" key="1">
    <source>
        <dbReference type="EMBL" id="MEA9358138.1"/>
    </source>
</evidence>
<sequence>MKVSSNENSAAANSSTDVLLTLAPRTETFLLYQRKSKALKLVADCKQYISSKNATEELQERINALKAQDSALSTMETIVILLDYAERETVAVAQLEKGEVSFLTKSKNFFQTVFNIFE</sequence>
<keyword evidence="2" id="KW-1185">Reference proteome</keyword>
<proteinExistence type="predicted"/>
<reference evidence="1 2" key="1">
    <citation type="submission" date="2023-11" db="EMBL/GenBank/DDBJ databases">
        <title>A Novel Polar Bacteriovorax (B. antarcticus) Isolated from the Biocrust in Antarctica.</title>
        <authorList>
            <person name="Mun W."/>
            <person name="Choi S.Y."/>
            <person name="Mitchell R.J."/>
        </authorList>
    </citation>
    <scope>NUCLEOTIDE SEQUENCE [LARGE SCALE GENOMIC DNA]</scope>
    <source>
        <strain evidence="1 2">PP10</strain>
    </source>
</reference>
<accession>A0ABU5VYI4</accession>
<organism evidence="1 2">
    <name type="scientific">Bacteriovorax antarcticus</name>
    <dbReference type="NCBI Taxonomy" id="3088717"/>
    <lineage>
        <taxon>Bacteria</taxon>
        <taxon>Pseudomonadati</taxon>
        <taxon>Bdellovibrionota</taxon>
        <taxon>Bacteriovoracia</taxon>
        <taxon>Bacteriovoracales</taxon>
        <taxon>Bacteriovoracaceae</taxon>
        <taxon>Bacteriovorax</taxon>
    </lineage>
</organism>
<comment type="caution">
    <text evidence="1">The sequence shown here is derived from an EMBL/GenBank/DDBJ whole genome shotgun (WGS) entry which is preliminary data.</text>
</comment>
<evidence type="ECO:0000313" key="2">
    <source>
        <dbReference type="Proteomes" id="UP001302274"/>
    </source>
</evidence>
<name>A0ABU5VYI4_9BACT</name>
<dbReference type="Proteomes" id="UP001302274">
    <property type="component" value="Unassembled WGS sequence"/>
</dbReference>
<dbReference type="EMBL" id="JAYGJQ010000003">
    <property type="protein sequence ID" value="MEA9358138.1"/>
    <property type="molecule type" value="Genomic_DNA"/>
</dbReference>
<gene>
    <name evidence="1" type="ORF">SHI21_18030</name>
</gene>
<dbReference type="RefSeq" id="WP_323578419.1">
    <property type="nucleotide sequence ID" value="NZ_JAYGJQ010000003.1"/>
</dbReference>